<evidence type="ECO:0000256" key="4">
    <source>
        <dbReference type="ARBA" id="ARBA00022475"/>
    </source>
</evidence>
<reference evidence="10" key="1">
    <citation type="submission" date="2024-05" db="EMBL/GenBank/DDBJ databases">
        <title>Herbiconiux sp. A18JL235.</title>
        <authorList>
            <person name="Zhang G."/>
        </authorList>
    </citation>
    <scope>NUCLEOTIDE SEQUENCE</scope>
    <source>
        <strain evidence="10">A18JL235</strain>
    </source>
</reference>
<evidence type="ECO:0000256" key="9">
    <source>
        <dbReference type="SAM" id="Phobius"/>
    </source>
</evidence>
<dbReference type="GO" id="GO:0055085">
    <property type="term" value="P:transmembrane transport"/>
    <property type="evidence" value="ECO:0007669"/>
    <property type="project" value="TreeGrafter"/>
</dbReference>
<feature type="transmembrane region" description="Helical" evidence="9">
    <location>
        <begin position="219"/>
        <end position="239"/>
    </location>
</feature>
<evidence type="ECO:0000256" key="3">
    <source>
        <dbReference type="ARBA" id="ARBA00022448"/>
    </source>
</evidence>
<keyword evidence="7 9" id="KW-0472">Membrane</keyword>
<name>A0AB39BL76_9MICO</name>
<keyword evidence="4" id="KW-1003">Cell membrane</keyword>
<evidence type="ECO:0000256" key="2">
    <source>
        <dbReference type="ARBA" id="ARBA00009773"/>
    </source>
</evidence>
<gene>
    <name evidence="10" type="ORF">ABFY20_07440</name>
</gene>
<feature type="region of interest" description="Disordered" evidence="8">
    <location>
        <begin position="1"/>
        <end position="62"/>
    </location>
</feature>
<accession>A0AB39BL76</accession>
<keyword evidence="5 9" id="KW-0812">Transmembrane</keyword>
<evidence type="ECO:0000256" key="1">
    <source>
        <dbReference type="ARBA" id="ARBA00004651"/>
    </source>
</evidence>
<comment type="similarity">
    <text evidence="2">Belongs to the autoinducer-2 exporter (AI-2E) (TC 2.A.86) family.</text>
</comment>
<evidence type="ECO:0000313" key="10">
    <source>
        <dbReference type="EMBL" id="XDI06927.1"/>
    </source>
</evidence>
<dbReference type="GO" id="GO:0005886">
    <property type="term" value="C:plasma membrane"/>
    <property type="evidence" value="ECO:0007669"/>
    <property type="project" value="UniProtKB-SubCell"/>
</dbReference>
<feature type="transmembrane region" description="Helical" evidence="9">
    <location>
        <begin position="132"/>
        <end position="154"/>
    </location>
</feature>
<feature type="transmembrane region" description="Helical" evidence="9">
    <location>
        <begin position="336"/>
        <end position="352"/>
    </location>
</feature>
<dbReference type="PANTHER" id="PTHR21716:SF53">
    <property type="entry name" value="PERMEASE PERM-RELATED"/>
    <property type="match status" value="1"/>
</dbReference>
<feature type="transmembrane region" description="Helical" evidence="9">
    <location>
        <begin position="79"/>
        <end position="97"/>
    </location>
</feature>
<keyword evidence="6 9" id="KW-1133">Transmembrane helix</keyword>
<dbReference type="RefSeq" id="WP_368499306.1">
    <property type="nucleotide sequence ID" value="NZ_CP162511.1"/>
</dbReference>
<dbReference type="Pfam" id="PF01594">
    <property type="entry name" value="AI-2E_transport"/>
    <property type="match status" value="1"/>
</dbReference>
<organism evidence="10">
    <name type="scientific">Herbiconiux sp. A18JL235</name>
    <dbReference type="NCBI Taxonomy" id="3152363"/>
    <lineage>
        <taxon>Bacteria</taxon>
        <taxon>Bacillati</taxon>
        <taxon>Actinomycetota</taxon>
        <taxon>Actinomycetes</taxon>
        <taxon>Micrococcales</taxon>
        <taxon>Microbacteriaceae</taxon>
        <taxon>Herbiconiux</taxon>
    </lineage>
</organism>
<evidence type="ECO:0000256" key="7">
    <source>
        <dbReference type="ARBA" id="ARBA00023136"/>
    </source>
</evidence>
<dbReference type="InterPro" id="IPR002549">
    <property type="entry name" value="AI-2E-like"/>
</dbReference>
<feature type="transmembrane region" description="Helical" evidence="9">
    <location>
        <begin position="372"/>
        <end position="393"/>
    </location>
</feature>
<feature type="compositionally biased region" description="Low complexity" evidence="8">
    <location>
        <begin position="38"/>
        <end position="50"/>
    </location>
</feature>
<dbReference type="AlphaFoldDB" id="A0AB39BL76"/>
<dbReference type="EMBL" id="CP162511">
    <property type="protein sequence ID" value="XDI06927.1"/>
    <property type="molecule type" value="Genomic_DNA"/>
</dbReference>
<keyword evidence="3" id="KW-0813">Transport</keyword>
<feature type="transmembrane region" description="Helical" evidence="9">
    <location>
        <begin position="308"/>
        <end position="329"/>
    </location>
</feature>
<proteinExistence type="inferred from homology"/>
<evidence type="ECO:0000256" key="5">
    <source>
        <dbReference type="ARBA" id="ARBA00022692"/>
    </source>
</evidence>
<protein>
    <submittedName>
        <fullName evidence="10">AI-2E family transporter</fullName>
    </submittedName>
</protein>
<feature type="transmembrane region" description="Helical" evidence="9">
    <location>
        <begin position="279"/>
        <end position="302"/>
    </location>
</feature>
<dbReference type="PANTHER" id="PTHR21716">
    <property type="entry name" value="TRANSMEMBRANE PROTEIN"/>
    <property type="match status" value="1"/>
</dbReference>
<evidence type="ECO:0000256" key="6">
    <source>
        <dbReference type="ARBA" id="ARBA00022989"/>
    </source>
</evidence>
<sequence length="431" mass="45561">MSETGRPRRGLLKRLFSPRPEAPVSRSAGAAPRSESVASRPAPRAEPAARVTRTSVPAEPPSRTALDAVPMGMQIAGAWSWRILVLLGALAVFGFLIVQLRFLVIPLMVAIVLSALLVPFKNFLVRHRWPKWLAVTVAELSTLVVVAGLVFLVATQVSSGFDDLKNQTVASYNDLKAFLAQSPLQVSEDDFNSYVAQIWQSIQQDSQTLLSGAAAVGSSIGHVLAGVLLVLFSTLFILIDGERIWSWIVKLFPRKARAATDGAGRTGWRTLQNFVKVQILVASVDAVGIAVGAAILGVPLAIPIGVLVFLGSFIPIIGAVVTGAVAVFIALVYNGWVIALIMLGIVLLVQQLEGHVLQPFVMGTAVKVHPLAVVLAVAGGSMVAGIAGAFFAVPLVATLNVMIAYVAGGAWRASVPPALLEPPQKEPSPHD</sequence>
<comment type="subcellular location">
    <subcellularLocation>
        <location evidence="1">Cell membrane</location>
        <topology evidence="1">Multi-pass membrane protein</topology>
    </subcellularLocation>
</comment>
<feature type="transmembrane region" description="Helical" evidence="9">
    <location>
        <begin position="103"/>
        <end position="120"/>
    </location>
</feature>
<evidence type="ECO:0000256" key="8">
    <source>
        <dbReference type="SAM" id="MobiDB-lite"/>
    </source>
</evidence>